<feature type="active site" description="Proton donor/acceptor" evidence="3">
    <location>
        <position position="140"/>
    </location>
</feature>
<dbReference type="InterPro" id="IPR050417">
    <property type="entry name" value="Sugar_Epim/Isomerase"/>
</dbReference>
<evidence type="ECO:0000256" key="3">
    <source>
        <dbReference type="PIRSR" id="PIRSR006241-50"/>
    </source>
</evidence>
<protein>
    <recommendedName>
        <fullName evidence="4">Xylose isomerase-like TIM barrel domain-containing protein</fullName>
    </recommendedName>
</protein>
<evidence type="ECO:0000256" key="2">
    <source>
        <dbReference type="PIRNR" id="PIRNR006241"/>
    </source>
</evidence>
<feature type="active site" description="Proton donor/acceptor" evidence="3">
    <location>
        <position position="237"/>
    </location>
</feature>
<dbReference type="InterPro" id="IPR013022">
    <property type="entry name" value="Xyl_isomerase-like_TIM-brl"/>
</dbReference>
<dbReference type="AlphaFoldDB" id="A0A327KIP0"/>
<dbReference type="PIRSF" id="PIRSF006241">
    <property type="entry name" value="HyI"/>
    <property type="match status" value="1"/>
</dbReference>
<evidence type="ECO:0000259" key="4">
    <source>
        <dbReference type="Pfam" id="PF01261"/>
    </source>
</evidence>
<comment type="similarity">
    <text evidence="2">Belongs to the hyi family.</text>
</comment>
<gene>
    <name evidence="5" type="ORF">CH341_28710</name>
</gene>
<feature type="domain" description="Xylose isomerase-like TIM barrel" evidence="4">
    <location>
        <begin position="21"/>
        <end position="251"/>
    </location>
</feature>
<dbReference type="EMBL" id="NPEX01000397">
    <property type="protein sequence ID" value="RAI37971.1"/>
    <property type="molecule type" value="Genomic_DNA"/>
</dbReference>
<dbReference type="FunFam" id="3.20.20.150:FF:000007">
    <property type="entry name" value="Hydroxypyruvate isomerase"/>
    <property type="match status" value="1"/>
</dbReference>
<dbReference type="RefSeq" id="WP_111422683.1">
    <property type="nucleotide sequence ID" value="NZ_NPEX01000397.1"/>
</dbReference>
<evidence type="ECO:0000313" key="5">
    <source>
        <dbReference type="EMBL" id="RAI37971.1"/>
    </source>
</evidence>
<dbReference type="GO" id="GO:0008903">
    <property type="term" value="F:hydroxypyruvate isomerase activity"/>
    <property type="evidence" value="ECO:0007669"/>
    <property type="project" value="TreeGrafter"/>
</dbReference>
<dbReference type="InterPro" id="IPR026040">
    <property type="entry name" value="HyI-like"/>
</dbReference>
<organism evidence="5 6">
    <name type="scientific">Rhodoplanes roseus</name>
    <dbReference type="NCBI Taxonomy" id="29409"/>
    <lineage>
        <taxon>Bacteria</taxon>
        <taxon>Pseudomonadati</taxon>
        <taxon>Pseudomonadota</taxon>
        <taxon>Alphaproteobacteria</taxon>
        <taxon>Hyphomicrobiales</taxon>
        <taxon>Nitrobacteraceae</taxon>
        <taxon>Rhodoplanes</taxon>
    </lineage>
</organism>
<dbReference type="InterPro" id="IPR036237">
    <property type="entry name" value="Xyl_isomerase-like_sf"/>
</dbReference>
<accession>A0A327KIP0</accession>
<dbReference type="GO" id="GO:0046487">
    <property type="term" value="P:glyoxylate metabolic process"/>
    <property type="evidence" value="ECO:0007669"/>
    <property type="project" value="TreeGrafter"/>
</dbReference>
<dbReference type="Gene3D" id="3.20.20.150">
    <property type="entry name" value="Divalent-metal-dependent TIM barrel enzymes"/>
    <property type="match status" value="1"/>
</dbReference>
<dbReference type="PANTHER" id="PTHR43489">
    <property type="entry name" value="ISOMERASE"/>
    <property type="match status" value="1"/>
</dbReference>
<sequence length="261" mass="28421">MPRFAANLAYLFADRPPLERFAAAAAAGFRAVELQYPYDLDPAAVRQELRRHDLTMLGINTPQLPDAPSGLAGVPGREPEFAAMFETALAFVTAIGGRTIHCLAGVVATEREAAGEVTFVKNLRHAADLAAPHGLTILIEPLNTVDRPGYLLTRAEQAAAVIERVERANVRMQFDFYHQQIMGGDLLRRFERHLPVIGHVQIAAVPSRAEPDDGEVNYPNVLLALDRLGYAGWVGCEYLPRGRTEDGLGWAAAYGLGRPAS</sequence>
<dbReference type="Pfam" id="PF01261">
    <property type="entry name" value="AP_endonuc_2"/>
    <property type="match status" value="1"/>
</dbReference>
<proteinExistence type="inferred from homology"/>
<dbReference type="Proteomes" id="UP000249130">
    <property type="component" value="Unassembled WGS sequence"/>
</dbReference>
<name>A0A327KIP0_9BRAD</name>
<keyword evidence="1 2" id="KW-0413">Isomerase</keyword>
<evidence type="ECO:0000313" key="6">
    <source>
        <dbReference type="Proteomes" id="UP000249130"/>
    </source>
</evidence>
<reference evidence="5 6" key="1">
    <citation type="submission" date="2017-07" db="EMBL/GenBank/DDBJ databases">
        <title>Draft Genome Sequences of Select Purple Nonsulfur Bacteria.</title>
        <authorList>
            <person name="Lasarre B."/>
            <person name="Mckinlay J.B."/>
        </authorList>
    </citation>
    <scope>NUCLEOTIDE SEQUENCE [LARGE SCALE GENOMIC DNA]</scope>
    <source>
        <strain evidence="5 6">DSM 5909</strain>
    </source>
</reference>
<dbReference type="OrthoDB" id="9786584at2"/>
<evidence type="ECO:0000256" key="1">
    <source>
        <dbReference type="ARBA" id="ARBA00023235"/>
    </source>
</evidence>
<keyword evidence="6" id="KW-1185">Reference proteome</keyword>
<comment type="caution">
    <text evidence="5">The sequence shown here is derived from an EMBL/GenBank/DDBJ whole genome shotgun (WGS) entry which is preliminary data.</text>
</comment>
<dbReference type="SUPFAM" id="SSF51658">
    <property type="entry name" value="Xylose isomerase-like"/>
    <property type="match status" value="1"/>
</dbReference>
<dbReference type="PANTHER" id="PTHR43489:SF6">
    <property type="entry name" value="HYDROXYPYRUVATE ISOMERASE-RELATED"/>
    <property type="match status" value="1"/>
</dbReference>